<evidence type="ECO:0000313" key="3">
    <source>
        <dbReference type="Proteomes" id="UP000052022"/>
    </source>
</evidence>
<dbReference type="OrthoDB" id="9807916at2"/>
<dbReference type="ESTHER" id="9rhob-a0a0p1g3l0">
    <property type="family name" value="VirJ"/>
</dbReference>
<dbReference type="Proteomes" id="UP000052022">
    <property type="component" value="Unassembled WGS sequence"/>
</dbReference>
<accession>A0A0P1G3L0</accession>
<dbReference type="Pfam" id="PF06057">
    <property type="entry name" value="VirJ"/>
    <property type="match status" value="1"/>
</dbReference>
<dbReference type="InterPro" id="IPR010333">
    <property type="entry name" value="VirJ"/>
</dbReference>
<dbReference type="EMBL" id="CYSD01000012">
    <property type="protein sequence ID" value="CUH76242.1"/>
    <property type="molecule type" value="Genomic_DNA"/>
</dbReference>
<name>A0A0P1G3L0_9RHOB</name>
<dbReference type="InterPro" id="IPR011225">
    <property type="entry name" value="IV_sec_VirJ"/>
</dbReference>
<dbReference type="SUPFAM" id="SSF53474">
    <property type="entry name" value="alpha/beta-Hydrolases"/>
    <property type="match status" value="1"/>
</dbReference>
<organism evidence="2 3">
    <name type="scientific">Tritonibacter multivorans</name>
    <dbReference type="NCBI Taxonomy" id="928856"/>
    <lineage>
        <taxon>Bacteria</taxon>
        <taxon>Pseudomonadati</taxon>
        <taxon>Pseudomonadota</taxon>
        <taxon>Alphaproteobacteria</taxon>
        <taxon>Rhodobacterales</taxon>
        <taxon>Paracoccaceae</taxon>
        <taxon>Tritonibacter</taxon>
    </lineage>
</organism>
<gene>
    <name evidence="2" type="ORF">TRM7557_00785</name>
</gene>
<proteinExistence type="predicted"/>
<dbReference type="AlphaFoldDB" id="A0A0P1G3L0"/>
<feature type="domain" description="Bacterial virulence" evidence="1">
    <location>
        <begin position="247"/>
        <end position="433"/>
    </location>
</feature>
<keyword evidence="3" id="KW-1185">Reference proteome</keyword>
<dbReference type="PIRSF" id="PIRSF029063">
    <property type="entry name" value="IV_sec_VirJ"/>
    <property type="match status" value="1"/>
</dbReference>
<dbReference type="InterPro" id="IPR029058">
    <property type="entry name" value="AB_hydrolase_fold"/>
</dbReference>
<reference evidence="2 3" key="1">
    <citation type="submission" date="2015-09" db="EMBL/GenBank/DDBJ databases">
        <authorList>
            <consortium name="Swine Surveillance"/>
        </authorList>
    </citation>
    <scope>NUCLEOTIDE SEQUENCE [LARGE SCALE GENOMIC DNA]</scope>
    <source>
        <strain evidence="2 3">CECT 7557</strain>
    </source>
</reference>
<dbReference type="RefSeq" id="WP_058288884.1">
    <property type="nucleotide sequence ID" value="NZ_CYSD01000012.1"/>
</dbReference>
<evidence type="ECO:0000259" key="1">
    <source>
        <dbReference type="Pfam" id="PF06057"/>
    </source>
</evidence>
<sequence length="436" mass="45540">MTRIQIILLFLFLIFLTFAPLLARLPAFLRPVGPPGLLAVQLPDGKEARSTALFITGKDGWGAEETARAQRLSEMHTMVLVIDGEGLLTRVGGDCSALGTALADLARSQQQQHGALARTPVLVGLPNGGGAIALAAASTGGTAQFKGLVTLDLKPGTAPCPTPLTAGQKAPLRWLDVTETAETSATQGISGATIVAPDPDPRKAFYQSYLRVAGTDSAFDLGTAAQPGPLADLPLTLHQNATATQSDTYAIFLSGDGGWAAFDKEVSDRLAAAGIPVVGLSALRYLWQEKRPVQIAADIARIDAHYRRAFGTNRLMLVGFSLGANTMPFAANALPPSLQQDLAAVALLAPEQQTGFEIRVGGWLGQATGATKVTPEIDRLAAALPADKILCLYGTKEKVSACPGVSAPIAKHSFEGGHHLAKDYDTIAARLTAAAQ</sequence>
<protein>
    <submittedName>
        <fullName evidence="2">Type IV secretory pathway, VirJ component</fullName>
    </submittedName>
</protein>
<evidence type="ECO:0000313" key="2">
    <source>
        <dbReference type="EMBL" id="CUH76242.1"/>
    </source>
</evidence>
<dbReference type="Gene3D" id="3.40.50.1820">
    <property type="entry name" value="alpha/beta hydrolase"/>
    <property type="match status" value="1"/>
</dbReference>